<keyword evidence="1" id="KW-1133">Transmembrane helix</keyword>
<sequence>MLLNELSNCFSEILLWNLFCIGHFGLFKCILQVKCFILALQYKNYYDHFVFLFFCLVFIFLCLVFIFLCLVFIFLCLVFIFLCLVLIFLCLVLIFLCLVFIFLHLSFSFLHRFIYNFLTLNYYLGLVAEVSILTTFELFMYSCNSLFD</sequence>
<name>A0A1J4JZZ2_9EUKA</name>
<keyword evidence="1" id="KW-0812">Transmembrane</keyword>
<feature type="transmembrane region" description="Helical" evidence="1">
    <location>
        <begin position="49"/>
        <end position="73"/>
    </location>
</feature>
<evidence type="ECO:0000256" key="1">
    <source>
        <dbReference type="SAM" id="Phobius"/>
    </source>
</evidence>
<feature type="transmembrane region" description="Helical" evidence="1">
    <location>
        <begin position="13"/>
        <end position="37"/>
    </location>
</feature>
<accession>A0A1J4JZZ2</accession>
<gene>
    <name evidence="2" type="ORF">TRFO_28310</name>
</gene>
<dbReference type="GeneID" id="94840802"/>
<feature type="transmembrane region" description="Helical" evidence="1">
    <location>
        <begin position="122"/>
        <end position="141"/>
    </location>
</feature>
<proteinExistence type="predicted"/>
<evidence type="ECO:0000313" key="3">
    <source>
        <dbReference type="Proteomes" id="UP000179807"/>
    </source>
</evidence>
<evidence type="ECO:0000313" key="2">
    <source>
        <dbReference type="EMBL" id="OHT04258.1"/>
    </source>
</evidence>
<protein>
    <submittedName>
        <fullName evidence="2">Uncharacterized protein</fullName>
    </submittedName>
</protein>
<keyword evidence="1" id="KW-0472">Membrane</keyword>
<dbReference type="AlphaFoldDB" id="A0A1J4JZZ2"/>
<keyword evidence="3" id="KW-1185">Reference proteome</keyword>
<organism evidence="2 3">
    <name type="scientific">Tritrichomonas foetus</name>
    <dbReference type="NCBI Taxonomy" id="1144522"/>
    <lineage>
        <taxon>Eukaryota</taxon>
        <taxon>Metamonada</taxon>
        <taxon>Parabasalia</taxon>
        <taxon>Tritrichomonadida</taxon>
        <taxon>Tritrichomonadidae</taxon>
        <taxon>Tritrichomonas</taxon>
    </lineage>
</organism>
<feature type="transmembrane region" description="Helical" evidence="1">
    <location>
        <begin position="79"/>
        <end position="110"/>
    </location>
</feature>
<dbReference type="VEuPathDB" id="TrichDB:TRFO_28310"/>
<dbReference type="Proteomes" id="UP000179807">
    <property type="component" value="Unassembled WGS sequence"/>
</dbReference>
<comment type="caution">
    <text evidence="2">The sequence shown here is derived from an EMBL/GenBank/DDBJ whole genome shotgun (WGS) entry which is preliminary data.</text>
</comment>
<dbReference type="RefSeq" id="XP_068357394.1">
    <property type="nucleotide sequence ID" value="XM_068506098.1"/>
</dbReference>
<dbReference type="EMBL" id="MLAK01000800">
    <property type="protein sequence ID" value="OHT04258.1"/>
    <property type="molecule type" value="Genomic_DNA"/>
</dbReference>
<reference evidence="2" key="1">
    <citation type="submission" date="2016-10" db="EMBL/GenBank/DDBJ databases">
        <authorList>
            <person name="Benchimol M."/>
            <person name="Almeida L.G."/>
            <person name="Vasconcelos A.T."/>
            <person name="Perreira-Neves A."/>
            <person name="Rosa I.A."/>
            <person name="Tasca T."/>
            <person name="Bogo M.R."/>
            <person name="de Souza W."/>
        </authorList>
    </citation>
    <scope>NUCLEOTIDE SEQUENCE [LARGE SCALE GENOMIC DNA]</scope>
    <source>
        <strain evidence="2">K</strain>
    </source>
</reference>